<keyword evidence="9" id="KW-0902">Two-component regulatory system</keyword>
<keyword evidence="7" id="KW-0067">ATP-binding</keyword>
<evidence type="ECO:0000256" key="8">
    <source>
        <dbReference type="ARBA" id="ARBA00022969"/>
    </source>
</evidence>
<dbReference type="SUPFAM" id="SSF55781">
    <property type="entry name" value="GAF domain-like"/>
    <property type="match status" value="1"/>
</dbReference>
<evidence type="ECO:0000256" key="9">
    <source>
        <dbReference type="ARBA" id="ARBA00023012"/>
    </source>
</evidence>
<dbReference type="CDD" id="cd00130">
    <property type="entry name" value="PAS"/>
    <property type="match status" value="3"/>
</dbReference>
<dbReference type="PROSITE" id="PS50109">
    <property type="entry name" value="HIS_KIN"/>
    <property type="match status" value="1"/>
</dbReference>
<evidence type="ECO:0000256" key="1">
    <source>
        <dbReference type="ARBA" id="ARBA00000085"/>
    </source>
</evidence>
<keyword evidence="14" id="KW-1185">Reference proteome</keyword>
<dbReference type="PRINTS" id="PR00344">
    <property type="entry name" value="BCTRLSENSOR"/>
</dbReference>
<dbReference type="InterPro" id="IPR003661">
    <property type="entry name" value="HisK_dim/P_dom"/>
</dbReference>
<dbReference type="SMART" id="SM00065">
    <property type="entry name" value="GAF"/>
    <property type="match status" value="1"/>
</dbReference>
<sequence>MVIFYEKAHYGGPVRTVSIDEMKSMLDLHSFLLGMITRGDSLSQILETLSLTLEEHFKRKMHCSILLAAEENNLTVGSAPNLPNEFSEMLHPVKIGPSEGSCGTAVYRNEPVITIDIEKDPLWDNYRDRVSKFGIKACWSIPISIGDQVMGSFAVYHTEICRPTEYEFEILKTCANLAGFAIERDKRIQLEKQLKESEQRFKSLFDHYPESIHMISLEGDFLGCNDKALSVFGYEPQEFAGKKFHSFVLEENKQVITAFNKAIEGNVHHCQCKTIHKNGNALFINLTFLPILVKDSVVGVYGIARDVTYEKLLEQELSVSHKEIEHILKNHQGMIFKYKKENGQFIHTFGAGQLFDRLGMPLEEFTGKTLADILPADEVARKIVYYEKAWKGLQTSYEASVRDIDYVATLRPIFEEGKVTEVIVSCSDITELKKTHDDLRKTQELMESFVHNTGDAIATMDIEGKLTFANQAYVEMFGYPKGENCIPSIPDNYRNEYRLLLDTVKNGTKVKGHETVRKRLDGDIVPVSVTYAPLKDKNGSFNGFSAIIRDITEQKRIEKELEENKQRYQSLFFSNPDLVYSLDLEGVITNINPSVQRLIGYSPEQIIGENFRLFVNDQSLCHTEARFKETMKGIPQTYETGLFHKNGQTGFFHITNLPIIVNNQIVGVYGIAKDISEIKKAEEYLRKSDRLSAIGQLAAGIAHEIRNPLTSIKGFLQFLQEKSQNQEYFEIMLREIDRIELITNEFLILAKPQAKKYSQTSIKSILHGFLPLVETQANLSNIAIKTEIDELIPAIYCDPNQIKQVFLNIMKNSIESMPEGGKIKIRVMKKDGHIKILIEDSGCGIPPERLKRIGEPFYSTKEKGTGLGLMIIFKIIKEHKGSIQINSELNEGTQVEICIPY</sequence>
<dbReference type="Pfam" id="PF08448">
    <property type="entry name" value="PAS_4"/>
    <property type="match status" value="2"/>
</dbReference>
<dbReference type="InterPro" id="IPR003018">
    <property type="entry name" value="GAF"/>
</dbReference>
<dbReference type="PROSITE" id="PS50112">
    <property type="entry name" value="PAS"/>
    <property type="match status" value="3"/>
</dbReference>
<evidence type="ECO:0000256" key="3">
    <source>
        <dbReference type="ARBA" id="ARBA00022553"/>
    </source>
</evidence>
<dbReference type="FunFam" id="1.10.287.130:FF:000040">
    <property type="entry name" value="PAS domain-containing sensor histidine kinase"/>
    <property type="match status" value="1"/>
</dbReference>
<dbReference type="PANTHER" id="PTHR43304">
    <property type="entry name" value="PHYTOCHROME-LIKE PROTEIN CPH1"/>
    <property type="match status" value="1"/>
</dbReference>
<dbReference type="InterPro" id="IPR004358">
    <property type="entry name" value="Sig_transdc_His_kin-like_C"/>
</dbReference>
<dbReference type="EC" id="2.7.13.3" evidence="2"/>
<dbReference type="GO" id="GO:0005524">
    <property type="term" value="F:ATP binding"/>
    <property type="evidence" value="ECO:0007669"/>
    <property type="project" value="UniProtKB-KW"/>
</dbReference>
<feature type="domain" description="Histidine kinase" evidence="10">
    <location>
        <begin position="700"/>
        <end position="901"/>
    </location>
</feature>
<keyword evidence="4" id="KW-0808">Transferase</keyword>
<dbReference type="SMART" id="SM00388">
    <property type="entry name" value="HisKA"/>
    <property type="match status" value="1"/>
</dbReference>
<feature type="domain" description="PAC" evidence="12">
    <location>
        <begin position="268"/>
        <end position="319"/>
    </location>
</feature>
<dbReference type="InterPro" id="IPR013767">
    <property type="entry name" value="PAS_fold"/>
</dbReference>
<dbReference type="AlphaFoldDB" id="A0A1H7VLN8"/>
<keyword evidence="6" id="KW-0418">Kinase</keyword>
<dbReference type="GO" id="GO:0030435">
    <property type="term" value="P:sporulation resulting in formation of a cellular spore"/>
    <property type="evidence" value="ECO:0007669"/>
    <property type="project" value="UniProtKB-KW"/>
</dbReference>
<dbReference type="EMBL" id="FOBW01000001">
    <property type="protein sequence ID" value="SEM10212.1"/>
    <property type="molecule type" value="Genomic_DNA"/>
</dbReference>
<feature type="domain" description="PAC" evidence="12">
    <location>
        <begin position="636"/>
        <end position="687"/>
    </location>
</feature>
<dbReference type="Pfam" id="PF00989">
    <property type="entry name" value="PAS"/>
    <property type="match status" value="1"/>
</dbReference>
<dbReference type="InterPro" id="IPR000700">
    <property type="entry name" value="PAS-assoc_C"/>
</dbReference>
<dbReference type="Gene3D" id="3.30.565.10">
    <property type="entry name" value="Histidine kinase-like ATPase, C-terminal domain"/>
    <property type="match status" value="1"/>
</dbReference>
<dbReference type="Gene3D" id="3.30.450.40">
    <property type="match status" value="1"/>
</dbReference>
<dbReference type="PROSITE" id="PS50113">
    <property type="entry name" value="PAC"/>
    <property type="match status" value="3"/>
</dbReference>
<dbReference type="Pfam" id="PF02518">
    <property type="entry name" value="HATPase_c"/>
    <property type="match status" value="1"/>
</dbReference>
<evidence type="ECO:0000313" key="13">
    <source>
        <dbReference type="EMBL" id="SEM10212.1"/>
    </source>
</evidence>
<dbReference type="Pfam" id="PF13426">
    <property type="entry name" value="PAS_9"/>
    <property type="match status" value="1"/>
</dbReference>
<evidence type="ECO:0000256" key="4">
    <source>
        <dbReference type="ARBA" id="ARBA00022679"/>
    </source>
</evidence>
<dbReference type="CDD" id="cd00082">
    <property type="entry name" value="HisKA"/>
    <property type="match status" value="1"/>
</dbReference>
<evidence type="ECO:0000259" key="10">
    <source>
        <dbReference type="PROSITE" id="PS50109"/>
    </source>
</evidence>
<dbReference type="PANTHER" id="PTHR43304:SF1">
    <property type="entry name" value="PAC DOMAIN-CONTAINING PROTEIN"/>
    <property type="match status" value="1"/>
</dbReference>
<name>A0A1H7VLN8_9BACI</name>
<dbReference type="Proteomes" id="UP000198553">
    <property type="component" value="Unassembled WGS sequence"/>
</dbReference>
<keyword evidence="3" id="KW-0597">Phosphoprotein</keyword>
<feature type="domain" description="PAS" evidence="11">
    <location>
        <begin position="564"/>
        <end position="634"/>
    </location>
</feature>
<evidence type="ECO:0000256" key="2">
    <source>
        <dbReference type="ARBA" id="ARBA00012438"/>
    </source>
</evidence>
<keyword evidence="8" id="KW-0749">Sporulation</keyword>
<dbReference type="Pfam" id="PF00512">
    <property type="entry name" value="HisKA"/>
    <property type="match status" value="1"/>
</dbReference>
<dbReference type="STRING" id="930146.SAMN05192533_10116"/>
<dbReference type="InterPro" id="IPR052162">
    <property type="entry name" value="Sensor_kinase/Photoreceptor"/>
</dbReference>
<gene>
    <name evidence="13" type="ORF">SAMN05192533_10116</name>
</gene>
<evidence type="ECO:0000313" key="14">
    <source>
        <dbReference type="Proteomes" id="UP000198553"/>
    </source>
</evidence>
<dbReference type="SUPFAM" id="SSF55785">
    <property type="entry name" value="PYP-like sensor domain (PAS domain)"/>
    <property type="match status" value="4"/>
</dbReference>
<evidence type="ECO:0000259" key="11">
    <source>
        <dbReference type="PROSITE" id="PS50112"/>
    </source>
</evidence>
<dbReference type="InterPro" id="IPR000014">
    <property type="entry name" value="PAS"/>
</dbReference>
<dbReference type="NCBIfam" id="TIGR00229">
    <property type="entry name" value="sensory_box"/>
    <property type="match status" value="3"/>
</dbReference>
<dbReference type="InterPro" id="IPR036890">
    <property type="entry name" value="HATPase_C_sf"/>
</dbReference>
<evidence type="ECO:0000256" key="7">
    <source>
        <dbReference type="ARBA" id="ARBA00022840"/>
    </source>
</evidence>
<protein>
    <recommendedName>
        <fullName evidence="2">histidine kinase</fullName>
        <ecNumber evidence="2">2.7.13.3</ecNumber>
    </recommendedName>
</protein>
<dbReference type="InterPro" id="IPR029016">
    <property type="entry name" value="GAF-like_dom_sf"/>
</dbReference>
<feature type="domain" description="PAS" evidence="11">
    <location>
        <begin position="442"/>
        <end position="483"/>
    </location>
</feature>
<dbReference type="GO" id="GO:0006355">
    <property type="term" value="P:regulation of DNA-templated transcription"/>
    <property type="evidence" value="ECO:0007669"/>
    <property type="project" value="InterPro"/>
</dbReference>
<dbReference type="Pfam" id="PF13185">
    <property type="entry name" value="GAF_2"/>
    <property type="match status" value="1"/>
</dbReference>
<dbReference type="InterPro" id="IPR036097">
    <property type="entry name" value="HisK_dim/P_sf"/>
</dbReference>
<dbReference type="InterPro" id="IPR035965">
    <property type="entry name" value="PAS-like_dom_sf"/>
</dbReference>
<dbReference type="OrthoDB" id="9815750at2"/>
<dbReference type="SMART" id="SM00387">
    <property type="entry name" value="HATPase_c"/>
    <property type="match status" value="1"/>
</dbReference>
<dbReference type="RefSeq" id="WP_090739922.1">
    <property type="nucleotide sequence ID" value="NZ_FOBW01000001.1"/>
</dbReference>
<proteinExistence type="predicted"/>
<feature type="domain" description="PAS" evidence="11">
    <location>
        <begin position="197"/>
        <end position="266"/>
    </location>
</feature>
<feature type="domain" description="PAC" evidence="12">
    <location>
        <begin position="511"/>
        <end position="563"/>
    </location>
</feature>
<dbReference type="InterPro" id="IPR005467">
    <property type="entry name" value="His_kinase_dom"/>
</dbReference>
<dbReference type="InterPro" id="IPR013656">
    <property type="entry name" value="PAS_4"/>
</dbReference>
<evidence type="ECO:0000256" key="6">
    <source>
        <dbReference type="ARBA" id="ARBA00022777"/>
    </source>
</evidence>
<dbReference type="SMART" id="SM00091">
    <property type="entry name" value="PAS"/>
    <property type="match status" value="3"/>
</dbReference>
<organism evidence="13 14">
    <name type="scientific">Mesobacillus persicus</name>
    <dbReference type="NCBI Taxonomy" id="930146"/>
    <lineage>
        <taxon>Bacteria</taxon>
        <taxon>Bacillati</taxon>
        <taxon>Bacillota</taxon>
        <taxon>Bacilli</taxon>
        <taxon>Bacillales</taxon>
        <taxon>Bacillaceae</taxon>
        <taxon>Mesobacillus</taxon>
    </lineage>
</organism>
<dbReference type="SUPFAM" id="SSF55874">
    <property type="entry name" value="ATPase domain of HSP90 chaperone/DNA topoisomerase II/histidine kinase"/>
    <property type="match status" value="1"/>
</dbReference>
<evidence type="ECO:0000256" key="5">
    <source>
        <dbReference type="ARBA" id="ARBA00022741"/>
    </source>
</evidence>
<dbReference type="SUPFAM" id="SSF47384">
    <property type="entry name" value="Homodimeric domain of signal transducing histidine kinase"/>
    <property type="match status" value="1"/>
</dbReference>
<dbReference type="SMART" id="SM00086">
    <property type="entry name" value="PAC"/>
    <property type="match status" value="4"/>
</dbReference>
<dbReference type="Gene3D" id="1.10.287.130">
    <property type="match status" value="1"/>
</dbReference>
<dbReference type="InterPro" id="IPR003594">
    <property type="entry name" value="HATPase_dom"/>
</dbReference>
<evidence type="ECO:0000259" key="12">
    <source>
        <dbReference type="PROSITE" id="PS50113"/>
    </source>
</evidence>
<dbReference type="Gene3D" id="3.30.450.20">
    <property type="entry name" value="PAS domain"/>
    <property type="match status" value="4"/>
</dbReference>
<comment type="catalytic activity">
    <reaction evidence="1">
        <text>ATP + protein L-histidine = ADP + protein N-phospho-L-histidine.</text>
        <dbReference type="EC" id="2.7.13.3"/>
    </reaction>
</comment>
<accession>A0A1H7VLN8</accession>
<keyword evidence="5" id="KW-0547">Nucleotide-binding</keyword>
<dbReference type="GO" id="GO:0000155">
    <property type="term" value="F:phosphorelay sensor kinase activity"/>
    <property type="evidence" value="ECO:0007669"/>
    <property type="project" value="InterPro"/>
</dbReference>
<reference evidence="14" key="1">
    <citation type="submission" date="2016-10" db="EMBL/GenBank/DDBJ databases">
        <authorList>
            <person name="Varghese N."/>
            <person name="Submissions S."/>
        </authorList>
    </citation>
    <scope>NUCLEOTIDE SEQUENCE [LARGE SCALE GENOMIC DNA]</scope>
    <source>
        <strain evidence="14">B48,IBRC-M 10115,DSM 25386,CECT 8001</strain>
    </source>
</reference>
<dbReference type="InterPro" id="IPR001610">
    <property type="entry name" value="PAC"/>
</dbReference>